<dbReference type="GO" id="GO:0005524">
    <property type="term" value="F:ATP binding"/>
    <property type="evidence" value="ECO:0007669"/>
    <property type="project" value="InterPro"/>
</dbReference>
<dbReference type="AlphaFoldDB" id="A0A9P4HG06"/>
<name>A0A9P4HG06_9PLEO</name>
<organism evidence="1 2">
    <name type="scientific">Setomelanomma holmii</name>
    <dbReference type="NCBI Taxonomy" id="210430"/>
    <lineage>
        <taxon>Eukaryota</taxon>
        <taxon>Fungi</taxon>
        <taxon>Dikarya</taxon>
        <taxon>Ascomycota</taxon>
        <taxon>Pezizomycotina</taxon>
        <taxon>Dothideomycetes</taxon>
        <taxon>Pleosporomycetidae</taxon>
        <taxon>Pleosporales</taxon>
        <taxon>Pleosporineae</taxon>
        <taxon>Phaeosphaeriaceae</taxon>
        <taxon>Setomelanomma</taxon>
    </lineage>
</organism>
<proteinExistence type="predicted"/>
<dbReference type="GO" id="GO:0009254">
    <property type="term" value="P:peptidoglycan turnover"/>
    <property type="evidence" value="ECO:0007669"/>
    <property type="project" value="InterPro"/>
</dbReference>
<dbReference type="GO" id="GO:0006040">
    <property type="term" value="P:amino sugar metabolic process"/>
    <property type="evidence" value="ECO:0007669"/>
    <property type="project" value="InterPro"/>
</dbReference>
<dbReference type="Gene3D" id="3.30.420.40">
    <property type="match status" value="2"/>
</dbReference>
<dbReference type="PANTHER" id="PTHR30605:SF0">
    <property type="entry name" value="ANHYDRO-N-ACETYLMURAMIC ACID KINASE"/>
    <property type="match status" value="1"/>
</dbReference>
<gene>
    <name evidence="1" type="ORF">EK21DRAFT_98356</name>
</gene>
<keyword evidence="2" id="KW-1185">Reference proteome</keyword>
<comment type="caution">
    <text evidence="1">The sequence shown here is derived from an EMBL/GenBank/DDBJ whole genome shotgun (WGS) entry which is preliminary data.</text>
</comment>
<accession>A0A9P4HG06</accession>
<evidence type="ECO:0000313" key="1">
    <source>
        <dbReference type="EMBL" id="KAF2033357.1"/>
    </source>
</evidence>
<dbReference type="InterPro" id="IPR005338">
    <property type="entry name" value="Anhydro_N_Ac-Mur_kinase"/>
</dbReference>
<dbReference type="OrthoDB" id="5427593at2759"/>
<sequence>MVTIQLSFKMRRTDSAMDTSELFRGRIIQHDRIVNDGLDLRVLGVRSGSGLNELNFALVHYHQDSPNTPLRVELLKHGEIAVPPSIRTPILNLLREAQSKPALLTRINTQIGQMFSSSIKTFCQKHDIEITSIDFVGTHTPSLGRFNYPPTEQAEQHPLGWNTIIKADTGLTTVFDFSIMERAVVRARISPVAFVDKLLLQHPKKFRACLNIDELTNISFVPAHSDKQDRATISRDCGPGSLLIDYAMRYCTSNDHGEDHQGKYSTNGTVNQTIVDRFLDSHDYLRFAPPLSIAREMFGDHEAQRLVDECLFSSMCEADTVATITRITAQNILKQYCRLLDLFFPRGQKVDELFICGPSARNANIIDYLEAKLPESVITKPLDDIGIPGDANEAVCYAHLALEAVLGQVTRMPNSPAPPTSRQPLGDAVRGKFVCGDKWQQLVDRVQRFSQGKSLHVTKDVRVTGNLTDGINRLDLC</sequence>
<reference evidence="1" key="1">
    <citation type="journal article" date="2020" name="Stud. Mycol.">
        <title>101 Dothideomycetes genomes: a test case for predicting lifestyles and emergence of pathogens.</title>
        <authorList>
            <person name="Haridas S."/>
            <person name="Albert R."/>
            <person name="Binder M."/>
            <person name="Bloem J."/>
            <person name="Labutti K."/>
            <person name="Salamov A."/>
            <person name="Andreopoulos B."/>
            <person name="Baker S."/>
            <person name="Barry K."/>
            <person name="Bills G."/>
            <person name="Bluhm B."/>
            <person name="Cannon C."/>
            <person name="Castanera R."/>
            <person name="Culley D."/>
            <person name="Daum C."/>
            <person name="Ezra D."/>
            <person name="Gonzalez J."/>
            <person name="Henrissat B."/>
            <person name="Kuo A."/>
            <person name="Liang C."/>
            <person name="Lipzen A."/>
            <person name="Lutzoni F."/>
            <person name="Magnuson J."/>
            <person name="Mondo S."/>
            <person name="Nolan M."/>
            <person name="Ohm R."/>
            <person name="Pangilinan J."/>
            <person name="Park H.-J."/>
            <person name="Ramirez L."/>
            <person name="Alfaro M."/>
            <person name="Sun H."/>
            <person name="Tritt A."/>
            <person name="Yoshinaga Y."/>
            <person name="Zwiers L.-H."/>
            <person name="Turgeon B."/>
            <person name="Goodwin S."/>
            <person name="Spatafora J."/>
            <person name="Crous P."/>
            <person name="Grigoriev I."/>
        </authorList>
    </citation>
    <scope>NUCLEOTIDE SEQUENCE</scope>
    <source>
        <strain evidence="1">CBS 110217</strain>
    </source>
</reference>
<dbReference type="Proteomes" id="UP000799777">
    <property type="component" value="Unassembled WGS sequence"/>
</dbReference>
<evidence type="ECO:0000313" key="2">
    <source>
        <dbReference type="Proteomes" id="UP000799777"/>
    </source>
</evidence>
<protein>
    <submittedName>
        <fullName evidence="1">Uncharacterized protein</fullName>
    </submittedName>
</protein>
<dbReference type="InterPro" id="IPR043129">
    <property type="entry name" value="ATPase_NBD"/>
</dbReference>
<dbReference type="GO" id="GO:0016773">
    <property type="term" value="F:phosphotransferase activity, alcohol group as acceptor"/>
    <property type="evidence" value="ECO:0007669"/>
    <property type="project" value="InterPro"/>
</dbReference>
<dbReference type="EMBL" id="ML978167">
    <property type="protein sequence ID" value="KAF2033357.1"/>
    <property type="molecule type" value="Genomic_DNA"/>
</dbReference>
<dbReference type="Pfam" id="PF03702">
    <property type="entry name" value="AnmK"/>
    <property type="match status" value="1"/>
</dbReference>
<dbReference type="PANTHER" id="PTHR30605">
    <property type="entry name" value="ANHYDRO-N-ACETYLMURAMIC ACID KINASE"/>
    <property type="match status" value="1"/>
</dbReference>
<dbReference type="SUPFAM" id="SSF53067">
    <property type="entry name" value="Actin-like ATPase domain"/>
    <property type="match status" value="1"/>
</dbReference>